<comment type="caution">
    <text evidence="1">The sequence shown here is derived from an EMBL/GenBank/DDBJ whole genome shotgun (WGS) entry which is preliminary data.</text>
</comment>
<dbReference type="InterPro" id="IPR009734">
    <property type="entry name" value="Myoviridae_GpU"/>
</dbReference>
<evidence type="ECO:0000313" key="1">
    <source>
        <dbReference type="EMBL" id="MEJ8675351.1"/>
    </source>
</evidence>
<organism evidence="1 2">
    <name type="scientific">Chromobacterium amazonense</name>
    <dbReference type="NCBI Taxonomy" id="1382803"/>
    <lineage>
        <taxon>Bacteria</taxon>
        <taxon>Pseudomonadati</taxon>
        <taxon>Pseudomonadota</taxon>
        <taxon>Betaproteobacteria</taxon>
        <taxon>Neisseriales</taxon>
        <taxon>Chromobacteriaceae</taxon>
        <taxon>Chromobacterium</taxon>
    </lineage>
</organism>
<protein>
    <submittedName>
        <fullName evidence="1">Phage tail protein</fullName>
    </submittedName>
</protein>
<evidence type="ECO:0000313" key="2">
    <source>
        <dbReference type="Proteomes" id="UP001224516"/>
    </source>
</evidence>
<dbReference type="PIRSF" id="PIRSF029208">
    <property type="entry name" value="Phage_tail_GPU"/>
    <property type="match status" value="1"/>
</dbReference>
<reference evidence="1 2" key="1">
    <citation type="submission" date="2023-12" db="EMBL/GenBank/DDBJ databases">
        <title>Evaluation and characterization of a potential secondary metabolite violacein from indigenous Chromobacterium amazonense SAM215.</title>
        <authorList>
            <person name="Tarafdar M.R."/>
            <person name="Abedin S.M."/>
            <person name="Atiqua A."/>
            <person name="Saha A."/>
            <person name="Khan S.N."/>
        </authorList>
    </citation>
    <scope>NUCLEOTIDE SEQUENCE [LARGE SCALE GENOMIC DNA]</scope>
    <source>
        <strain evidence="1 2">SAM215</strain>
    </source>
</reference>
<dbReference type="InterPro" id="IPR016912">
    <property type="entry name" value="Phage_P2_GpU"/>
</dbReference>
<dbReference type="RefSeq" id="WP_081571666.1">
    <property type="nucleotide sequence ID" value="NZ_JAVFJF020000021.1"/>
</dbReference>
<proteinExistence type="predicted"/>
<sequence>MLGMPMMALGLFVFTLDTLPYQDFKQQYGWRWPSNSRVGLRPAYQFLGPDEECITLSGRLMPELTGGETALSLLRLMADQGRAWPLIEGTGTLYGYFVVEKMDINRQEFFSDGAARCIDFTLSLKRVDDQLLDLLGTVTHAMLELIQ</sequence>
<keyword evidence="2" id="KW-1185">Reference proteome</keyword>
<name>A0ABU8V2F7_9NEIS</name>
<dbReference type="Pfam" id="PF06995">
    <property type="entry name" value="Phage_P2_GpU"/>
    <property type="match status" value="1"/>
</dbReference>
<dbReference type="Proteomes" id="UP001224516">
    <property type="component" value="Unassembled WGS sequence"/>
</dbReference>
<accession>A0ABU8V2F7</accession>
<dbReference type="EMBL" id="JAVFJF020000021">
    <property type="protein sequence ID" value="MEJ8675351.1"/>
    <property type="molecule type" value="Genomic_DNA"/>
</dbReference>
<gene>
    <name evidence="1" type="ORF">QCL97_011500</name>
</gene>